<sequence>MRLRNATAAASAIGACLLVAGCATDSDTETPITKDTTAASGTTAECDPSADHSAAVDEAFAALPSGYTWYRHDLTLTDPCAELSAQTARIDKPIVSSPEPVMFFSRGEFVGLATVCPMKLADQVRIDGTSATVTYSFPRPGETTGAGWSGREAVTYSVDPNTKAITNSGYSDEFRRSNPSCDPATGQPPTQTSAAPANCATDLALRLDVPTDAYSNGTETEGALDFTLTITNNGQSPCRVATNDIVLNVSGPTSNTCTPEVQAPDIAPGESIDIASKSGTWGTCVSDGLKSSGEYTLQAAVLVDGEKAAESDTGSFTAARS</sequence>
<evidence type="ECO:0000313" key="8">
    <source>
        <dbReference type="EMBL" id="GAC79243.1"/>
    </source>
</evidence>
<feature type="compositionally biased region" description="Polar residues" evidence="6">
    <location>
        <begin position="29"/>
        <end position="43"/>
    </location>
</feature>
<evidence type="ECO:0000256" key="3">
    <source>
        <dbReference type="ARBA" id="ARBA00023136"/>
    </source>
</evidence>
<evidence type="ECO:0008006" key="10">
    <source>
        <dbReference type="Google" id="ProtNLM"/>
    </source>
</evidence>
<keyword evidence="4" id="KW-0564">Palmitate</keyword>
<keyword evidence="9" id="KW-1185">Reference proteome</keyword>
<keyword evidence="3" id="KW-0472">Membrane</keyword>
<organism evidence="8 9">
    <name type="scientific">Gordonia malaquae NBRC 108250</name>
    <dbReference type="NCBI Taxonomy" id="1223542"/>
    <lineage>
        <taxon>Bacteria</taxon>
        <taxon>Bacillati</taxon>
        <taxon>Actinomycetota</taxon>
        <taxon>Actinomycetes</taxon>
        <taxon>Mycobacteriales</taxon>
        <taxon>Gordoniaceae</taxon>
        <taxon>Gordonia</taxon>
    </lineage>
</organism>
<protein>
    <recommendedName>
        <fullName evidence="10">DUF11 domain-containing protein</fullName>
    </recommendedName>
</protein>
<evidence type="ECO:0000256" key="6">
    <source>
        <dbReference type="SAM" id="MobiDB-lite"/>
    </source>
</evidence>
<evidence type="ECO:0000313" key="9">
    <source>
        <dbReference type="Proteomes" id="UP000035009"/>
    </source>
</evidence>
<keyword evidence="2 7" id="KW-0732">Signal</keyword>
<evidence type="ECO:0000256" key="1">
    <source>
        <dbReference type="ARBA" id="ARBA00022475"/>
    </source>
</evidence>
<feature type="chain" id="PRO_5004040856" description="DUF11 domain-containing protein" evidence="7">
    <location>
        <begin position="26"/>
        <end position="321"/>
    </location>
</feature>
<dbReference type="AlphaFoldDB" id="M3VAW9"/>
<feature type="region of interest" description="Disordered" evidence="6">
    <location>
        <begin position="168"/>
        <end position="195"/>
    </location>
</feature>
<keyword evidence="5" id="KW-0449">Lipoprotein</keyword>
<evidence type="ECO:0000256" key="7">
    <source>
        <dbReference type="SAM" id="SignalP"/>
    </source>
</evidence>
<dbReference type="Pfam" id="PF14041">
    <property type="entry name" value="Lipoprotein_21"/>
    <property type="match status" value="1"/>
</dbReference>
<feature type="signal peptide" evidence="7">
    <location>
        <begin position="1"/>
        <end position="25"/>
    </location>
</feature>
<dbReference type="PROSITE" id="PS51257">
    <property type="entry name" value="PROKAR_LIPOPROTEIN"/>
    <property type="match status" value="1"/>
</dbReference>
<reference evidence="8 9" key="1">
    <citation type="submission" date="2013-02" db="EMBL/GenBank/DDBJ databases">
        <title>Whole genome shotgun sequence of Gordonia malaquae NBRC 108250.</title>
        <authorList>
            <person name="Yoshida I."/>
            <person name="Hosoyama A."/>
            <person name="Tsuchikane K."/>
            <person name="Ando Y."/>
            <person name="Baba S."/>
            <person name="Ohji S."/>
            <person name="Hamada M."/>
            <person name="Tamura T."/>
            <person name="Yamazoe A."/>
            <person name="Yamazaki S."/>
            <person name="Fujita N."/>
        </authorList>
    </citation>
    <scope>NUCLEOTIDE SEQUENCE [LARGE SCALE GENOMIC DNA]</scope>
    <source>
        <strain evidence="8 9">NBRC 108250</strain>
    </source>
</reference>
<dbReference type="Proteomes" id="UP000035009">
    <property type="component" value="Unassembled WGS sequence"/>
</dbReference>
<keyword evidence="1" id="KW-1003">Cell membrane</keyword>
<proteinExistence type="predicted"/>
<name>M3VAW9_GORML</name>
<accession>M3VAW9</accession>
<dbReference type="RefSeq" id="WP_008377558.1">
    <property type="nucleotide sequence ID" value="NZ_BAOP01000008.1"/>
</dbReference>
<dbReference type="EMBL" id="BAOP01000008">
    <property type="protein sequence ID" value="GAC79243.1"/>
    <property type="molecule type" value="Genomic_DNA"/>
</dbReference>
<comment type="caution">
    <text evidence="8">The sequence shown here is derived from an EMBL/GenBank/DDBJ whole genome shotgun (WGS) entry which is preliminary data.</text>
</comment>
<evidence type="ECO:0000256" key="2">
    <source>
        <dbReference type="ARBA" id="ARBA00022729"/>
    </source>
</evidence>
<evidence type="ECO:0000256" key="5">
    <source>
        <dbReference type="ARBA" id="ARBA00023288"/>
    </source>
</evidence>
<dbReference type="InterPro" id="IPR025971">
    <property type="entry name" value="LppP/LprE"/>
</dbReference>
<evidence type="ECO:0000256" key="4">
    <source>
        <dbReference type="ARBA" id="ARBA00023139"/>
    </source>
</evidence>
<gene>
    <name evidence="8" type="ORF">GM1_008_00050</name>
</gene>
<feature type="region of interest" description="Disordered" evidence="6">
    <location>
        <begin position="29"/>
        <end position="48"/>
    </location>
</feature>
<dbReference type="OrthoDB" id="3254867at2"/>